<organism evidence="3 4">
    <name type="scientific">Lasiosphaeria hispida</name>
    <dbReference type="NCBI Taxonomy" id="260671"/>
    <lineage>
        <taxon>Eukaryota</taxon>
        <taxon>Fungi</taxon>
        <taxon>Dikarya</taxon>
        <taxon>Ascomycota</taxon>
        <taxon>Pezizomycotina</taxon>
        <taxon>Sordariomycetes</taxon>
        <taxon>Sordariomycetidae</taxon>
        <taxon>Sordariales</taxon>
        <taxon>Lasiosphaeriaceae</taxon>
        <taxon>Lasiosphaeria</taxon>
    </lineage>
</organism>
<evidence type="ECO:0000259" key="2">
    <source>
        <dbReference type="Pfam" id="PF08881"/>
    </source>
</evidence>
<evidence type="ECO:0000256" key="1">
    <source>
        <dbReference type="SAM" id="SignalP"/>
    </source>
</evidence>
<keyword evidence="4" id="KW-1185">Reference proteome</keyword>
<name>A0AAJ0HX97_9PEZI</name>
<keyword evidence="1" id="KW-0732">Signal</keyword>
<reference evidence="3" key="1">
    <citation type="journal article" date="2023" name="Mol. Phylogenet. Evol.">
        <title>Genome-scale phylogeny and comparative genomics of the fungal order Sordariales.</title>
        <authorList>
            <person name="Hensen N."/>
            <person name="Bonometti L."/>
            <person name="Westerberg I."/>
            <person name="Brannstrom I.O."/>
            <person name="Guillou S."/>
            <person name="Cros-Aarteil S."/>
            <person name="Calhoun S."/>
            <person name="Haridas S."/>
            <person name="Kuo A."/>
            <person name="Mondo S."/>
            <person name="Pangilinan J."/>
            <person name="Riley R."/>
            <person name="LaButti K."/>
            <person name="Andreopoulos B."/>
            <person name="Lipzen A."/>
            <person name="Chen C."/>
            <person name="Yan M."/>
            <person name="Daum C."/>
            <person name="Ng V."/>
            <person name="Clum A."/>
            <person name="Steindorff A."/>
            <person name="Ohm R.A."/>
            <person name="Martin F."/>
            <person name="Silar P."/>
            <person name="Natvig D.O."/>
            <person name="Lalanne C."/>
            <person name="Gautier V."/>
            <person name="Ament-Velasquez S.L."/>
            <person name="Kruys A."/>
            <person name="Hutchinson M.I."/>
            <person name="Powell A.J."/>
            <person name="Barry K."/>
            <person name="Miller A.N."/>
            <person name="Grigoriev I.V."/>
            <person name="Debuchy R."/>
            <person name="Gladieux P."/>
            <person name="Hiltunen Thoren M."/>
            <person name="Johannesson H."/>
        </authorList>
    </citation>
    <scope>NUCLEOTIDE SEQUENCE</scope>
    <source>
        <strain evidence="3">CBS 955.72</strain>
    </source>
</reference>
<feature type="domain" description="Cyanovirin-N" evidence="2">
    <location>
        <begin position="24"/>
        <end position="103"/>
    </location>
</feature>
<evidence type="ECO:0000313" key="3">
    <source>
        <dbReference type="EMBL" id="KAK3364314.1"/>
    </source>
</evidence>
<feature type="signal peptide" evidence="1">
    <location>
        <begin position="1"/>
        <end position="19"/>
    </location>
</feature>
<dbReference type="Pfam" id="PF08881">
    <property type="entry name" value="CVNH"/>
    <property type="match status" value="1"/>
</dbReference>
<dbReference type="AlphaFoldDB" id="A0AAJ0HX97"/>
<protein>
    <recommendedName>
        <fullName evidence="2">Cyanovirin-N domain-containing protein</fullName>
    </recommendedName>
</protein>
<dbReference type="Proteomes" id="UP001275084">
    <property type="component" value="Unassembled WGS sequence"/>
</dbReference>
<reference evidence="3" key="2">
    <citation type="submission" date="2023-06" db="EMBL/GenBank/DDBJ databases">
        <authorList>
            <consortium name="Lawrence Berkeley National Laboratory"/>
            <person name="Haridas S."/>
            <person name="Hensen N."/>
            <person name="Bonometti L."/>
            <person name="Westerberg I."/>
            <person name="Brannstrom I.O."/>
            <person name="Guillou S."/>
            <person name="Cros-Aarteil S."/>
            <person name="Calhoun S."/>
            <person name="Kuo A."/>
            <person name="Mondo S."/>
            <person name="Pangilinan J."/>
            <person name="Riley R."/>
            <person name="Labutti K."/>
            <person name="Andreopoulos B."/>
            <person name="Lipzen A."/>
            <person name="Chen C."/>
            <person name="Yanf M."/>
            <person name="Daum C."/>
            <person name="Ng V."/>
            <person name="Clum A."/>
            <person name="Steindorff A."/>
            <person name="Ohm R."/>
            <person name="Martin F."/>
            <person name="Silar P."/>
            <person name="Natvig D."/>
            <person name="Lalanne C."/>
            <person name="Gautier V."/>
            <person name="Ament-Velasquez S.L."/>
            <person name="Kruys A."/>
            <person name="Hutchinson M.I."/>
            <person name="Powell A.J."/>
            <person name="Barry K."/>
            <person name="Miller A.N."/>
            <person name="Grigoriev I.V."/>
            <person name="Debuchy R."/>
            <person name="Gladieux P."/>
            <person name="Thoren M.H."/>
            <person name="Johannesson H."/>
        </authorList>
    </citation>
    <scope>NUCLEOTIDE SEQUENCE</scope>
    <source>
        <strain evidence="3">CBS 955.72</strain>
    </source>
</reference>
<gene>
    <name evidence="3" type="ORF">B0T25DRAFT_445654</name>
</gene>
<dbReference type="EMBL" id="JAUIQD010000001">
    <property type="protein sequence ID" value="KAK3364314.1"/>
    <property type="molecule type" value="Genomic_DNA"/>
</dbReference>
<dbReference type="SUPFAM" id="SSF51322">
    <property type="entry name" value="Cyanovirin-N"/>
    <property type="match status" value="1"/>
</dbReference>
<dbReference type="InterPro" id="IPR011058">
    <property type="entry name" value="Cyanovirin-N"/>
</dbReference>
<dbReference type="Gene3D" id="2.30.60.10">
    <property type="entry name" value="Cyanovirin-N"/>
    <property type="match status" value="1"/>
</dbReference>
<evidence type="ECO:0000313" key="4">
    <source>
        <dbReference type="Proteomes" id="UP001275084"/>
    </source>
</evidence>
<dbReference type="InterPro" id="IPR036673">
    <property type="entry name" value="Cyanovirin-N_sf"/>
</dbReference>
<feature type="chain" id="PRO_5042539393" description="Cyanovirin-N domain-containing protein" evidence="1">
    <location>
        <begin position="20"/>
        <end position="107"/>
    </location>
</feature>
<sequence>MKISLLAVTLATLATQVVASYLGSCNNCRLEGRSAPWLSGDDEAPVLLCDCTRNNGQRRGTRLDLNSCITNDDGYLIPRADGGLGGSCNMFSLDGGKVFSANCYKRS</sequence>
<proteinExistence type="predicted"/>
<comment type="caution">
    <text evidence="3">The sequence shown here is derived from an EMBL/GenBank/DDBJ whole genome shotgun (WGS) entry which is preliminary data.</text>
</comment>
<accession>A0AAJ0HX97</accession>